<feature type="region of interest" description="Disordered" evidence="1">
    <location>
        <begin position="213"/>
        <end position="234"/>
    </location>
</feature>
<evidence type="ECO:0000256" key="1">
    <source>
        <dbReference type="SAM" id="MobiDB-lite"/>
    </source>
</evidence>
<proteinExistence type="predicted"/>
<feature type="compositionally biased region" description="Basic residues" evidence="1">
    <location>
        <begin position="213"/>
        <end position="228"/>
    </location>
</feature>
<feature type="compositionally biased region" description="Polar residues" evidence="1">
    <location>
        <begin position="158"/>
        <end position="168"/>
    </location>
</feature>
<comment type="caution">
    <text evidence="2">The sequence shown here is derived from an EMBL/GenBank/DDBJ whole genome shotgun (WGS) entry which is preliminary data.</text>
</comment>
<reference evidence="2 3" key="1">
    <citation type="submission" date="2018-08" db="EMBL/GenBank/DDBJ databases">
        <title>Genomic investigation of the strawberry pathogen Phytophthora fragariae indicates pathogenicity is determined by transcriptional variation in three key races.</title>
        <authorList>
            <person name="Adams T.M."/>
            <person name="Armitage A.D."/>
            <person name="Sobczyk M.K."/>
            <person name="Bates H.J."/>
            <person name="Dunwell J.M."/>
            <person name="Nellist C.F."/>
            <person name="Harrison R.J."/>
        </authorList>
    </citation>
    <scope>NUCLEOTIDE SEQUENCE [LARGE SCALE GENOMIC DNA]</scope>
    <source>
        <strain evidence="2 3">NOV-5</strain>
    </source>
</reference>
<protein>
    <submittedName>
        <fullName evidence="2">Uncharacterized protein</fullName>
    </submittedName>
</protein>
<name>A0A6A3TG59_9STRA</name>
<organism evidence="2 3">
    <name type="scientific">Phytophthora fragariae</name>
    <dbReference type="NCBI Taxonomy" id="53985"/>
    <lineage>
        <taxon>Eukaryota</taxon>
        <taxon>Sar</taxon>
        <taxon>Stramenopiles</taxon>
        <taxon>Oomycota</taxon>
        <taxon>Peronosporomycetes</taxon>
        <taxon>Peronosporales</taxon>
        <taxon>Peronosporaceae</taxon>
        <taxon>Phytophthora</taxon>
    </lineage>
</organism>
<evidence type="ECO:0000313" key="3">
    <source>
        <dbReference type="Proteomes" id="UP000440732"/>
    </source>
</evidence>
<dbReference type="AlphaFoldDB" id="A0A6A3TG59"/>
<accession>A0A6A3TG59</accession>
<feature type="region of interest" description="Disordered" evidence="1">
    <location>
        <begin position="149"/>
        <end position="194"/>
    </location>
</feature>
<dbReference type="Proteomes" id="UP000440732">
    <property type="component" value="Unassembled WGS sequence"/>
</dbReference>
<dbReference type="EMBL" id="QXGA01000971">
    <property type="protein sequence ID" value="KAE9133523.1"/>
    <property type="molecule type" value="Genomic_DNA"/>
</dbReference>
<feature type="compositionally biased region" description="Basic and acidic residues" evidence="1">
    <location>
        <begin position="169"/>
        <end position="194"/>
    </location>
</feature>
<evidence type="ECO:0000313" key="2">
    <source>
        <dbReference type="EMBL" id="KAE9133523.1"/>
    </source>
</evidence>
<sequence length="351" mass="39687">MSLSQCVESLVASDRRAEKEHKYRLSRIGRFVNSNYDEEMANVLRFTTHFVAEQIEPRYAKRLAKAESYSFEQNTEDDDEVNVHAFAYSVAGPVIPWCRIDERWTIPVTKLKHVKQLQYEEFVEYLGNDKEFDEILAFLLKQWRNARQKKKPSDAESEQTGPTANKNESGARDSAAECKDEDRDHGCAAASSREHVNAMASSNAFTGNLKVRIKPKTRKVGRPQKLKKATAASERTDRKWYKAAEAGRSKAGEDTLSALLESLDCEKPGLIETQRRLSGVLVKYAQANDKKPVYRKTRNPVLILDTFFILPSKLLDRCMNLLPISNTSLNPVLLDDDNGAPAHHGSVVEVI</sequence>
<gene>
    <name evidence="2" type="ORF">PF006_g15015</name>
</gene>